<dbReference type="GO" id="GO:0080120">
    <property type="term" value="P:CAAX-box protein maturation"/>
    <property type="evidence" value="ECO:0007669"/>
    <property type="project" value="UniProtKB-ARBA"/>
</dbReference>
<feature type="transmembrane region" description="Helical" evidence="2">
    <location>
        <begin position="49"/>
        <end position="73"/>
    </location>
</feature>
<feature type="transmembrane region" description="Helical" evidence="2">
    <location>
        <begin position="158"/>
        <end position="181"/>
    </location>
</feature>
<keyword evidence="2" id="KW-0472">Membrane</keyword>
<sequence>MEEQKAVEVADEGKEAASCVCDKSGIKDRMALPVPNVIKLAKESGSSALGSWVGLVLMVAVVAALLVGLPMVLPVPSGMDLPHQGFAHIVAFAIAACGGVLYVRVRERRLERSMGFARNDGAALCVVGAVAGVVGLMVVFALFKGAGIVSDSGISTQVSVIALALAFAGYVILALGQEVFCRGYVLTSFSARYSVAVGMAVQTVVFTLFHVLIVGLSVFSVVNGVLMGVMFGLMFLKFGSIWPAIGFHSLWYFVQYIILGVTSGAQAASYTTIMTTTYDSSNVLLSGGAGGFEASALAAAVYAAAIVCLLVLKPRDADIDSIAFVNLGETIVIGAEDEADEEEDEGAADKRGCGESGCKADEKKES</sequence>
<keyword evidence="2" id="KW-1133">Transmembrane helix</keyword>
<dbReference type="EMBL" id="ADMD01000007">
    <property type="protein sequence ID" value="EJZ83711.1"/>
    <property type="molecule type" value="Genomic_DNA"/>
</dbReference>
<name>K0YJU2_9ACTN</name>
<reference evidence="4 5" key="1">
    <citation type="submission" date="2012-08" db="EMBL/GenBank/DDBJ databases">
        <title>The Genome Sequence of Slackia piriformis YIT 12062.</title>
        <authorList>
            <consortium name="The Broad Institute Genome Sequencing Platform"/>
            <person name="Earl A."/>
            <person name="Ward D."/>
            <person name="Feldgarden M."/>
            <person name="Gevers D."/>
            <person name="Morotomi M."/>
            <person name="Walker B."/>
            <person name="Young S.K."/>
            <person name="Zeng Q."/>
            <person name="Gargeya S."/>
            <person name="Fitzgerald M."/>
            <person name="Haas B."/>
            <person name="Abouelleil A."/>
            <person name="Alvarado L."/>
            <person name="Arachchi H.M."/>
            <person name="Berlin A.M."/>
            <person name="Chapman S.B."/>
            <person name="Goldberg J."/>
            <person name="Griggs A."/>
            <person name="Gujja S."/>
            <person name="Hansen M."/>
            <person name="Howarth C."/>
            <person name="Imamovic A."/>
            <person name="Larimer J."/>
            <person name="McCowen C."/>
            <person name="Montmayeur A."/>
            <person name="Murphy C."/>
            <person name="Neiman D."/>
            <person name="Pearson M."/>
            <person name="Priest M."/>
            <person name="Roberts A."/>
            <person name="Saif S."/>
            <person name="Shea T."/>
            <person name="Sisk P."/>
            <person name="Sykes S."/>
            <person name="Wortman J."/>
            <person name="Nusbaum C."/>
            <person name="Birren B."/>
        </authorList>
    </citation>
    <scope>NUCLEOTIDE SEQUENCE [LARGE SCALE GENOMIC DNA]</scope>
    <source>
        <strain evidence="4 5">YIT 12062</strain>
    </source>
</reference>
<dbReference type="RefSeq" id="WP_009139430.1">
    <property type="nucleotide sequence ID" value="NZ_JH815198.1"/>
</dbReference>
<evidence type="ECO:0000313" key="4">
    <source>
        <dbReference type="EMBL" id="EJZ83711.1"/>
    </source>
</evidence>
<keyword evidence="5" id="KW-1185">Reference proteome</keyword>
<dbReference type="AlphaFoldDB" id="K0YJU2"/>
<feature type="transmembrane region" description="Helical" evidence="2">
    <location>
        <begin position="123"/>
        <end position="143"/>
    </location>
</feature>
<dbReference type="Pfam" id="PF02517">
    <property type="entry name" value="Rce1-like"/>
    <property type="match status" value="1"/>
</dbReference>
<feature type="compositionally biased region" description="Basic and acidic residues" evidence="1">
    <location>
        <begin position="347"/>
        <end position="366"/>
    </location>
</feature>
<dbReference type="InParanoid" id="K0YJU2"/>
<dbReference type="PATRIC" id="fig|742818.3.peg.1292"/>
<comment type="caution">
    <text evidence="4">The sequence shown here is derived from an EMBL/GenBank/DDBJ whole genome shotgun (WGS) entry which is preliminary data.</text>
</comment>
<dbReference type="GO" id="GO:0004175">
    <property type="term" value="F:endopeptidase activity"/>
    <property type="evidence" value="ECO:0007669"/>
    <property type="project" value="UniProtKB-ARBA"/>
</dbReference>
<proteinExistence type="predicted"/>
<feature type="transmembrane region" description="Helical" evidence="2">
    <location>
        <begin position="219"/>
        <end position="238"/>
    </location>
</feature>
<evidence type="ECO:0000313" key="5">
    <source>
        <dbReference type="Proteomes" id="UP000006069"/>
    </source>
</evidence>
<dbReference type="InterPro" id="IPR003675">
    <property type="entry name" value="Rce1/LyrA-like_dom"/>
</dbReference>
<dbReference type="Proteomes" id="UP000006069">
    <property type="component" value="Unassembled WGS sequence"/>
</dbReference>
<evidence type="ECO:0000259" key="3">
    <source>
        <dbReference type="Pfam" id="PF02517"/>
    </source>
</evidence>
<gene>
    <name evidence="4" type="ORF">HMPREF9451_01232</name>
</gene>
<protein>
    <recommendedName>
        <fullName evidence="3">CAAX prenyl protease 2/Lysostaphin resistance protein A-like domain-containing protein</fullName>
    </recommendedName>
</protein>
<organism evidence="4 5">
    <name type="scientific">Slackia piriformis YIT 12062</name>
    <dbReference type="NCBI Taxonomy" id="742818"/>
    <lineage>
        <taxon>Bacteria</taxon>
        <taxon>Bacillati</taxon>
        <taxon>Actinomycetota</taxon>
        <taxon>Coriobacteriia</taxon>
        <taxon>Eggerthellales</taxon>
        <taxon>Eggerthellaceae</taxon>
        <taxon>Slackia</taxon>
    </lineage>
</organism>
<dbReference type="PANTHER" id="PTHR39430">
    <property type="entry name" value="MEMBRANE-ASSOCIATED PROTEASE-RELATED"/>
    <property type="match status" value="1"/>
</dbReference>
<feature type="transmembrane region" description="Helical" evidence="2">
    <location>
        <begin position="250"/>
        <end position="274"/>
    </location>
</feature>
<dbReference type="HOGENOM" id="CLU_756254_0_0_11"/>
<dbReference type="eggNOG" id="COG1266">
    <property type="taxonomic scope" value="Bacteria"/>
</dbReference>
<dbReference type="PANTHER" id="PTHR39430:SF1">
    <property type="entry name" value="PROTEASE"/>
    <property type="match status" value="1"/>
</dbReference>
<feature type="transmembrane region" description="Helical" evidence="2">
    <location>
        <begin position="85"/>
        <end position="103"/>
    </location>
</feature>
<keyword evidence="2" id="KW-0812">Transmembrane</keyword>
<accession>K0YJU2</accession>
<evidence type="ECO:0000256" key="2">
    <source>
        <dbReference type="SAM" id="Phobius"/>
    </source>
</evidence>
<evidence type="ECO:0000256" key="1">
    <source>
        <dbReference type="SAM" id="MobiDB-lite"/>
    </source>
</evidence>
<feature type="region of interest" description="Disordered" evidence="1">
    <location>
        <begin position="336"/>
        <end position="366"/>
    </location>
</feature>
<feature type="transmembrane region" description="Helical" evidence="2">
    <location>
        <begin position="294"/>
        <end position="312"/>
    </location>
</feature>
<feature type="compositionally biased region" description="Acidic residues" evidence="1">
    <location>
        <begin position="336"/>
        <end position="346"/>
    </location>
</feature>
<dbReference type="OrthoDB" id="193898at2"/>
<feature type="transmembrane region" description="Helical" evidence="2">
    <location>
        <begin position="193"/>
        <end position="213"/>
    </location>
</feature>
<feature type="domain" description="CAAX prenyl protease 2/Lysostaphin resistance protein A-like" evidence="3">
    <location>
        <begin position="163"/>
        <end position="253"/>
    </location>
</feature>